<dbReference type="KEGG" id="rmr:Rmar_0575"/>
<keyword evidence="2" id="KW-0808">Transferase</keyword>
<dbReference type="CAZy" id="GT2">
    <property type="family name" value="Glycosyltransferase Family 2"/>
</dbReference>
<dbReference type="AlphaFoldDB" id="D0MF25"/>
<gene>
    <name evidence="2" type="ordered locus">Rmar_0575</name>
</gene>
<dbReference type="Gene3D" id="3.90.550.10">
    <property type="entry name" value="Spore Coat Polysaccharide Biosynthesis Protein SpsA, Chain A"/>
    <property type="match status" value="1"/>
</dbReference>
<dbReference type="Proteomes" id="UP000002221">
    <property type="component" value="Chromosome"/>
</dbReference>
<evidence type="ECO:0000313" key="2">
    <source>
        <dbReference type="EMBL" id="ACY47475.1"/>
    </source>
</evidence>
<keyword evidence="3" id="KW-1185">Reference proteome</keyword>
<accession>D0MF25</accession>
<dbReference type="Pfam" id="PF00535">
    <property type="entry name" value="Glycos_transf_2"/>
    <property type="match status" value="1"/>
</dbReference>
<organism evidence="2 3">
    <name type="scientific">Rhodothermus marinus (strain ATCC 43812 / DSM 4252 / R-10)</name>
    <name type="common">Rhodothermus obamensis</name>
    <dbReference type="NCBI Taxonomy" id="518766"/>
    <lineage>
        <taxon>Bacteria</taxon>
        <taxon>Pseudomonadati</taxon>
        <taxon>Rhodothermota</taxon>
        <taxon>Rhodothermia</taxon>
        <taxon>Rhodothermales</taxon>
        <taxon>Rhodothermaceae</taxon>
        <taxon>Rhodothermus</taxon>
    </lineage>
</organism>
<dbReference type="eggNOG" id="COG1215">
    <property type="taxonomic scope" value="Bacteria"/>
</dbReference>
<reference evidence="2 3" key="1">
    <citation type="journal article" date="2009" name="Stand. Genomic Sci.">
        <title>Complete genome sequence of Rhodothermus marinus type strain (R-10).</title>
        <authorList>
            <person name="Nolan M."/>
            <person name="Tindall B.J."/>
            <person name="Pomrenke H."/>
            <person name="Lapidus A."/>
            <person name="Copeland A."/>
            <person name="Glavina Del Rio T."/>
            <person name="Lucas S."/>
            <person name="Chen F."/>
            <person name="Tice H."/>
            <person name="Cheng J.F."/>
            <person name="Saunders E."/>
            <person name="Han C."/>
            <person name="Bruce D."/>
            <person name="Goodwin L."/>
            <person name="Chain P."/>
            <person name="Pitluck S."/>
            <person name="Ovchinikova G."/>
            <person name="Pati A."/>
            <person name="Ivanova N."/>
            <person name="Mavromatis K."/>
            <person name="Chen A."/>
            <person name="Palaniappan K."/>
            <person name="Land M."/>
            <person name="Hauser L."/>
            <person name="Chang Y.J."/>
            <person name="Jeffries C.D."/>
            <person name="Brettin T."/>
            <person name="Goker M."/>
            <person name="Bristow J."/>
            <person name="Eisen J.A."/>
            <person name="Markowitz V."/>
            <person name="Hugenholtz P."/>
            <person name="Kyrpides N.C."/>
            <person name="Klenk H.P."/>
            <person name="Detter J.C."/>
        </authorList>
    </citation>
    <scope>NUCLEOTIDE SEQUENCE [LARGE SCALE GENOMIC DNA]</scope>
    <source>
        <strain evidence="3">ATCC 43812 / DSM 4252 / R-10</strain>
    </source>
</reference>
<evidence type="ECO:0000259" key="1">
    <source>
        <dbReference type="Pfam" id="PF00535"/>
    </source>
</evidence>
<dbReference type="STRING" id="518766.Rmar_0575"/>
<dbReference type="InterPro" id="IPR001173">
    <property type="entry name" value="Glyco_trans_2-like"/>
</dbReference>
<dbReference type="PANTHER" id="PTHR43685:SF2">
    <property type="entry name" value="GLYCOSYLTRANSFERASE 2-LIKE DOMAIN-CONTAINING PROTEIN"/>
    <property type="match status" value="1"/>
</dbReference>
<dbReference type="InterPro" id="IPR029044">
    <property type="entry name" value="Nucleotide-diphossugar_trans"/>
</dbReference>
<sequence>MADERPTVSVVIAAYNAERWIAGAIRSVLGQDYPVLEVIVVDDGSTDATREVVAPFQEPVRYVFQENAGSAAARNHGIRLARGELVAFLDADDLWLPGKLAAQVACLQAHPDCGWCYTDAWLVDASTRSKKVRLSQLAAMPEGWVLEALLLSNFVPFSSALVRREALEAVGGFREGPDRRISEDWDLWLRIAAHYPVCRVAEPLVLIRDHADRKTGTAALDELVCARVRIVEEAVARHPELRRLRRVALAGIYEGAGRKALVRGHRAQARRLLGRAVQMDPGRLRRWGYWLAAWMPAAVRRLAGRLRSWWWQRTHANVNA</sequence>
<dbReference type="SUPFAM" id="SSF53448">
    <property type="entry name" value="Nucleotide-diphospho-sugar transferases"/>
    <property type="match status" value="1"/>
</dbReference>
<proteinExistence type="predicted"/>
<dbReference type="EMBL" id="CP001807">
    <property type="protein sequence ID" value="ACY47475.1"/>
    <property type="molecule type" value="Genomic_DNA"/>
</dbReference>
<dbReference type="OrthoDB" id="9788101at2"/>
<feature type="domain" description="Glycosyltransferase 2-like" evidence="1">
    <location>
        <begin position="9"/>
        <end position="169"/>
    </location>
</feature>
<name>D0MF25_RHOM4</name>
<protein>
    <submittedName>
        <fullName evidence="2">Glycosyl transferase family 2</fullName>
    </submittedName>
</protein>
<dbReference type="PANTHER" id="PTHR43685">
    <property type="entry name" value="GLYCOSYLTRANSFERASE"/>
    <property type="match status" value="1"/>
</dbReference>
<dbReference type="GO" id="GO:0016740">
    <property type="term" value="F:transferase activity"/>
    <property type="evidence" value="ECO:0007669"/>
    <property type="project" value="UniProtKB-KW"/>
</dbReference>
<evidence type="ECO:0000313" key="3">
    <source>
        <dbReference type="Proteomes" id="UP000002221"/>
    </source>
</evidence>
<dbReference type="RefSeq" id="WP_012843087.1">
    <property type="nucleotide sequence ID" value="NC_013501.1"/>
</dbReference>
<dbReference type="InterPro" id="IPR050834">
    <property type="entry name" value="Glycosyltransf_2"/>
</dbReference>
<dbReference type="HOGENOM" id="CLU_025996_0_0_10"/>